<organism evidence="7 8">
    <name type="scientific">Prauserella muralis</name>
    <dbReference type="NCBI Taxonomy" id="588067"/>
    <lineage>
        <taxon>Bacteria</taxon>
        <taxon>Bacillati</taxon>
        <taxon>Actinomycetota</taxon>
        <taxon>Actinomycetes</taxon>
        <taxon>Pseudonocardiales</taxon>
        <taxon>Pseudonocardiaceae</taxon>
        <taxon>Prauserella</taxon>
    </lineage>
</organism>
<protein>
    <recommendedName>
        <fullName evidence="6">DUF202 domain-containing protein</fullName>
    </recommendedName>
</protein>
<dbReference type="EMBL" id="MASW01000002">
    <property type="protein sequence ID" value="PXY27567.1"/>
    <property type="molecule type" value="Genomic_DNA"/>
</dbReference>
<keyword evidence="2" id="KW-1003">Cell membrane</keyword>
<comment type="caution">
    <text evidence="7">The sequence shown here is derived from an EMBL/GenBank/DDBJ whole genome shotgun (WGS) entry which is preliminary data.</text>
</comment>
<dbReference type="PANTHER" id="PTHR34187">
    <property type="entry name" value="FGR18P"/>
    <property type="match status" value="1"/>
</dbReference>
<evidence type="ECO:0000259" key="6">
    <source>
        <dbReference type="Pfam" id="PF02656"/>
    </source>
</evidence>
<dbReference type="AlphaFoldDB" id="A0A2V4B0M9"/>
<comment type="subcellular location">
    <subcellularLocation>
        <location evidence="1">Cell membrane</location>
        <topology evidence="1">Multi-pass membrane protein</topology>
    </subcellularLocation>
</comment>
<evidence type="ECO:0000256" key="5">
    <source>
        <dbReference type="ARBA" id="ARBA00023136"/>
    </source>
</evidence>
<reference evidence="7 8" key="1">
    <citation type="submission" date="2016-07" db="EMBL/GenBank/DDBJ databases">
        <title>Draft genome sequence of Prauserella muralis DSM 45305, isolated from a mould-covered wall in an indoor environment.</title>
        <authorList>
            <person name="Ruckert C."/>
            <person name="Albersmeier A."/>
            <person name="Jiang C.-L."/>
            <person name="Jiang Y."/>
            <person name="Kalinowski J."/>
            <person name="Schneider O."/>
            <person name="Winkler A."/>
            <person name="Zotchev S.B."/>
        </authorList>
    </citation>
    <scope>NUCLEOTIDE SEQUENCE [LARGE SCALE GENOMIC DNA]</scope>
    <source>
        <strain evidence="7 8">DSM 45305</strain>
    </source>
</reference>
<gene>
    <name evidence="7" type="ORF">BAY60_14235</name>
</gene>
<keyword evidence="5" id="KW-0472">Membrane</keyword>
<dbReference type="GO" id="GO:0005886">
    <property type="term" value="C:plasma membrane"/>
    <property type="evidence" value="ECO:0007669"/>
    <property type="project" value="UniProtKB-SubCell"/>
</dbReference>
<dbReference type="Pfam" id="PF02656">
    <property type="entry name" value="DUF202"/>
    <property type="match status" value="1"/>
</dbReference>
<proteinExistence type="predicted"/>
<dbReference type="OrthoDB" id="582337at2"/>
<accession>A0A2V4B0M9</accession>
<evidence type="ECO:0000256" key="1">
    <source>
        <dbReference type="ARBA" id="ARBA00004651"/>
    </source>
</evidence>
<evidence type="ECO:0000313" key="8">
    <source>
        <dbReference type="Proteomes" id="UP000249915"/>
    </source>
</evidence>
<dbReference type="InterPro" id="IPR003807">
    <property type="entry name" value="DUF202"/>
</dbReference>
<dbReference type="InterPro" id="IPR052053">
    <property type="entry name" value="IM_YidH-like"/>
</dbReference>
<dbReference type="PANTHER" id="PTHR34187:SF2">
    <property type="entry name" value="DUF202 DOMAIN-CONTAINING PROTEIN"/>
    <property type="match status" value="1"/>
</dbReference>
<sequence length="119" mass="12565">MTTRDEEGHVTETEPDYRFTLANERTFLAWIRTALGLVAGGVAVHQLVPDLATAGARTALATLSITLAAVLAGAAYPRWRQVQRAMRRGAALPRSGLLLVLAAGVLVLTVFAAVLVVTG</sequence>
<feature type="domain" description="DUF202" evidence="6">
    <location>
        <begin position="18"/>
        <end position="85"/>
    </location>
</feature>
<evidence type="ECO:0000256" key="3">
    <source>
        <dbReference type="ARBA" id="ARBA00022692"/>
    </source>
</evidence>
<keyword evidence="4" id="KW-1133">Transmembrane helix</keyword>
<keyword evidence="3" id="KW-0812">Transmembrane</keyword>
<dbReference type="RefSeq" id="WP_112281571.1">
    <property type="nucleotide sequence ID" value="NZ_MASW01000002.1"/>
</dbReference>
<keyword evidence="8" id="KW-1185">Reference proteome</keyword>
<name>A0A2V4B0M9_9PSEU</name>
<dbReference type="Proteomes" id="UP000249915">
    <property type="component" value="Unassembled WGS sequence"/>
</dbReference>
<evidence type="ECO:0000256" key="2">
    <source>
        <dbReference type="ARBA" id="ARBA00022475"/>
    </source>
</evidence>
<evidence type="ECO:0000313" key="7">
    <source>
        <dbReference type="EMBL" id="PXY27567.1"/>
    </source>
</evidence>
<evidence type="ECO:0000256" key="4">
    <source>
        <dbReference type="ARBA" id="ARBA00022989"/>
    </source>
</evidence>